<dbReference type="InterPro" id="IPR055464">
    <property type="entry name" value="DUF7036"/>
</dbReference>
<feature type="compositionally biased region" description="Basic and acidic residues" evidence="1">
    <location>
        <begin position="380"/>
        <end position="389"/>
    </location>
</feature>
<evidence type="ECO:0000313" key="4">
    <source>
        <dbReference type="EMBL" id="KAG0501967.1"/>
    </source>
</evidence>
<dbReference type="Pfam" id="PF23041">
    <property type="entry name" value="DUF7036"/>
    <property type="match status" value="2"/>
</dbReference>
<feature type="domain" description="DUF7036" evidence="3">
    <location>
        <begin position="206"/>
        <end position="298"/>
    </location>
</feature>
<protein>
    <recommendedName>
        <fullName evidence="3">DUF7036 domain-containing protein</fullName>
    </recommendedName>
</protein>
<evidence type="ECO:0000256" key="2">
    <source>
        <dbReference type="SAM" id="Phobius"/>
    </source>
</evidence>
<accession>A0A835VK81</accession>
<feature type="domain" description="DUF7036" evidence="3">
    <location>
        <begin position="82"/>
        <end position="173"/>
    </location>
</feature>
<keyword evidence="2" id="KW-1133">Transmembrane helix</keyword>
<evidence type="ECO:0000259" key="3">
    <source>
        <dbReference type="Pfam" id="PF23041"/>
    </source>
</evidence>
<feature type="transmembrane region" description="Helical" evidence="2">
    <location>
        <begin position="36"/>
        <end position="59"/>
    </location>
</feature>
<feature type="compositionally biased region" description="Pro residues" evidence="1">
    <location>
        <begin position="320"/>
        <end position="350"/>
    </location>
</feature>
<evidence type="ECO:0000256" key="1">
    <source>
        <dbReference type="SAM" id="MobiDB-lite"/>
    </source>
</evidence>
<name>A0A835VK81_VANPL</name>
<sequence length="455" mass="49392">MGKPEERRLGIPATETAAAASTDTFNLFVAGIRRAFSFRCVIVLLLSSAVLISAIFWFLPIIGVRSGFTAADDAASAEVQASFILQKPFSLLSSHVRRLEFDIFEEIGVPNTKVSIISMLPTAAVKSTFVTFGVLPETSYSSISLPALSLLRSSMIELVLQQVNLTLTPSVFGETLSFEVLKFPGGITVIPPQTSLIWESNKALFNFTVNNSILHIQQNLKELKDQLKFGLSLQPYENVYVQMTNLNGSTVAPPVTVQASILSNYGNDALLPNRLKELAQTIMASQLKNLGLNISVFGKVKTVVLTSYLNNSITCFETPSPSPSPSLLPSPLPSPSPSPSPFPSAAPCPSPSEEYSYNTDPYHTMSSPCSPPAYPSNSADSDHKEKEMPRSGYRRARAIFYETPLLVQDKESIKVSALTMTNSLFLSSSTSTSGSMSWFIFSAASFLLVLLSGLW</sequence>
<proteinExistence type="predicted"/>
<dbReference type="Proteomes" id="UP000639772">
    <property type="component" value="Chromosome 1"/>
</dbReference>
<keyword evidence="2" id="KW-0812">Transmembrane</keyword>
<feature type="region of interest" description="Disordered" evidence="1">
    <location>
        <begin position="320"/>
        <end position="391"/>
    </location>
</feature>
<dbReference type="PANTHER" id="PTHR33826:SF4">
    <property type="entry name" value="F20B24.21"/>
    <property type="match status" value="1"/>
</dbReference>
<dbReference type="AlphaFoldDB" id="A0A835VK81"/>
<dbReference type="PANTHER" id="PTHR33826">
    <property type="entry name" value="F20B24.21"/>
    <property type="match status" value="1"/>
</dbReference>
<gene>
    <name evidence="4" type="ORF">HPP92_002039</name>
</gene>
<evidence type="ECO:0000313" key="5">
    <source>
        <dbReference type="Proteomes" id="UP000639772"/>
    </source>
</evidence>
<reference evidence="4 5" key="1">
    <citation type="journal article" date="2020" name="Nat. Food">
        <title>A phased Vanilla planifolia genome enables genetic improvement of flavour and production.</title>
        <authorList>
            <person name="Hasing T."/>
            <person name="Tang H."/>
            <person name="Brym M."/>
            <person name="Khazi F."/>
            <person name="Huang T."/>
            <person name="Chambers A.H."/>
        </authorList>
    </citation>
    <scope>NUCLEOTIDE SEQUENCE [LARGE SCALE GENOMIC DNA]</scope>
    <source>
        <tissue evidence="4">Leaf</tissue>
    </source>
</reference>
<feature type="compositionally biased region" description="Polar residues" evidence="1">
    <location>
        <begin position="353"/>
        <end position="368"/>
    </location>
</feature>
<feature type="transmembrane region" description="Helical" evidence="2">
    <location>
        <begin position="436"/>
        <end position="454"/>
    </location>
</feature>
<keyword evidence="2" id="KW-0472">Membrane</keyword>
<dbReference type="EMBL" id="JADCNM010000001">
    <property type="protein sequence ID" value="KAG0501967.1"/>
    <property type="molecule type" value="Genomic_DNA"/>
</dbReference>
<comment type="caution">
    <text evidence="4">The sequence shown here is derived from an EMBL/GenBank/DDBJ whole genome shotgun (WGS) entry which is preliminary data.</text>
</comment>
<dbReference type="OrthoDB" id="611787at2759"/>
<organism evidence="4 5">
    <name type="scientific">Vanilla planifolia</name>
    <name type="common">Vanilla</name>
    <dbReference type="NCBI Taxonomy" id="51239"/>
    <lineage>
        <taxon>Eukaryota</taxon>
        <taxon>Viridiplantae</taxon>
        <taxon>Streptophyta</taxon>
        <taxon>Embryophyta</taxon>
        <taxon>Tracheophyta</taxon>
        <taxon>Spermatophyta</taxon>
        <taxon>Magnoliopsida</taxon>
        <taxon>Liliopsida</taxon>
        <taxon>Asparagales</taxon>
        <taxon>Orchidaceae</taxon>
        <taxon>Vanilloideae</taxon>
        <taxon>Vanilleae</taxon>
        <taxon>Vanilla</taxon>
    </lineage>
</organism>